<dbReference type="CDD" id="cd18186">
    <property type="entry name" value="BTB_POZ_ZBTB_KLHL-like"/>
    <property type="match status" value="1"/>
</dbReference>
<protein>
    <recommendedName>
        <fullName evidence="1">BTB domain-containing protein</fullName>
    </recommendedName>
</protein>
<dbReference type="PROSITE" id="PS50097">
    <property type="entry name" value="BTB"/>
    <property type="match status" value="1"/>
</dbReference>
<name>A0AAD7MP07_9AGAR</name>
<sequence>MAFDVGSSSNGLNRVQDLWFSDGSLVVRAENKIFSVSGAVLAARSSVFQDMLAFPQPGSAGFEVESLDGVPLVELHDSAEEVEPFLRAIFDSSFFMPAPTSNLLSDILAILRLSHKYDIQYLHRRALDHLSKIFPTELSMFLQHLNSFPPGFEVFKTSADAHLEILRVIHQVNALWLLPAAYSRASKCSPQRLFAAPSWPHLPDAIKAKLHVAHAHQARHIIAIVHAVGGTHDATTCTSPQTCPGEILLLVTALLEPLGELEMEFNFFDVKDIFLPDVWKDLGGTMCATCSKHRTEQVSLSMQKVWDGLPANPGLPPWDELRAMRDMTMG</sequence>
<organism evidence="2 3">
    <name type="scientific">Mycena metata</name>
    <dbReference type="NCBI Taxonomy" id="1033252"/>
    <lineage>
        <taxon>Eukaryota</taxon>
        <taxon>Fungi</taxon>
        <taxon>Dikarya</taxon>
        <taxon>Basidiomycota</taxon>
        <taxon>Agaricomycotina</taxon>
        <taxon>Agaricomycetes</taxon>
        <taxon>Agaricomycetidae</taxon>
        <taxon>Agaricales</taxon>
        <taxon>Marasmiineae</taxon>
        <taxon>Mycenaceae</taxon>
        <taxon>Mycena</taxon>
    </lineage>
</organism>
<keyword evidence="3" id="KW-1185">Reference proteome</keyword>
<dbReference type="Pfam" id="PF00651">
    <property type="entry name" value="BTB"/>
    <property type="match status" value="1"/>
</dbReference>
<reference evidence="2" key="1">
    <citation type="submission" date="2023-03" db="EMBL/GenBank/DDBJ databases">
        <title>Massive genome expansion in bonnet fungi (Mycena s.s.) driven by repeated elements and novel gene families across ecological guilds.</title>
        <authorList>
            <consortium name="Lawrence Berkeley National Laboratory"/>
            <person name="Harder C.B."/>
            <person name="Miyauchi S."/>
            <person name="Viragh M."/>
            <person name="Kuo A."/>
            <person name="Thoen E."/>
            <person name="Andreopoulos B."/>
            <person name="Lu D."/>
            <person name="Skrede I."/>
            <person name="Drula E."/>
            <person name="Henrissat B."/>
            <person name="Morin E."/>
            <person name="Kohler A."/>
            <person name="Barry K."/>
            <person name="LaButti K."/>
            <person name="Morin E."/>
            <person name="Salamov A."/>
            <person name="Lipzen A."/>
            <person name="Mereny Z."/>
            <person name="Hegedus B."/>
            <person name="Baldrian P."/>
            <person name="Stursova M."/>
            <person name="Weitz H."/>
            <person name="Taylor A."/>
            <person name="Grigoriev I.V."/>
            <person name="Nagy L.G."/>
            <person name="Martin F."/>
            <person name="Kauserud H."/>
        </authorList>
    </citation>
    <scope>NUCLEOTIDE SEQUENCE</scope>
    <source>
        <strain evidence="2">CBHHK182m</strain>
    </source>
</reference>
<comment type="caution">
    <text evidence="2">The sequence shown here is derived from an EMBL/GenBank/DDBJ whole genome shotgun (WGS) entry which is preliminary data.</text>
</comment>
<feature type="domain" description="BTB" evidence="1">
    <location>
        <begin position="21"/>
        <end position="98"/>
    </location>
</feature>
<dbReference type="InterPro" id="IPR011333">
    <property type="entry name" value="SKP1/BTB/POZ_sf"/>
</dbReference>
<gene>
    <name evidence="2" type="ORF">B0H16DRAFT_1471679</name>
</gene>
<dbReference type="AlphaFoldDB" id="A0AAD7MP07"/>
<dbReference type="Gene3D" id="3.30.710.10">
    <property type="entry name" value="Potassium Channel Kv1.1, Chain A"/>
    <property type="match status" value="1"/>
</dbReference>
<proteinExistence type="predicted"/>
<accession>A0AAD7MP07</accession>
<dbReference type="Proteomes" id="UP001215598">
    <property type="component" value="Unassembled WGS sequence"/>
</dbReference>
<evidence type="ECO:0000313" key="2">
    <source>
        <dbReference type="EMBL" id="KAJ7725799.1"/>
    </source>
</evidence>
<dbReference type="SMART" id="SM00225">
    <property type="entry name" value="BTB"/>
    <property type="match status" value="1"/>
</dbReference>
<dbReference type="EMBL" id="JARKIB010000191">
    <property type="protein sequence ID" value="KAJ7725799.1"/>
    <property type="molecule type" value="Genomic_DNA"/>
</dbReference>
<dbReference type="SUPFAM" id="SSF54695">
    <property type="entry name" value="POZ domain"/>
    <property type="match status" value="1"/>
</dbReference>
<evidence type="ECO:0000313" key="3">
    <source>
        <dbReference type="Proteomes" id="UP001215598"/>
    </source>
</evidence>
<evidence type="ECO:0000259" key="1">
    <source>
        <dbReference type="PROSITE" id="PS50097"/>
    </source>
</evidence>
<dbReference type="InterPro" id="IPR000210">
    <property type="entry name" value="BTB/POZ_dom"/>
</dbReference>